<dbReference type="EMBL" id="LBMM01005909">
    <property type="protein sequence ID" value="KMQ91106.1"/>
    <property type="molecule type" value="Genomic_DNA"/>
</dbReference>
<comment type="caution">
    <text evidence="12">Lacks conserved residue(s) required for the propagation of feature annotation.</text>
</comment>
<dbReference type="GO" id="GO:0006099">
    <property type="term" value="P:tricarboxylic acid cycle"/>
    <property type="evidence" value="ECO:0007669"/>
    <property type="project" value="UniProtKB-KW"/>
</dbReference>
<comment type="similarity">
    <text evidence="2 12">Belongs to the CybS family.</text>
</comment>
<evidence type="ECO:0000313" key="14">
    <source>
        <dbReference type="Proteomes" id="UP000036403"/>
    </source>
</evidence>
<dbReference type="PANTHER" id="PTHR13337:SF2">
    <property type="entry name" value="SUCCINATE DEHYDROGENASE [UBIQUINONE] CYTOCHROME B SMALL SUBUNIT, MITOCHONDRIAL"/>
    <property type="match status" value="1"/>
</dbReference>
<keyword evidence="6 12" id="KW-0809">Transit peptide</keyword>
<keyword evidence="5 12" id="KW-0999">Mitochondrion inner membrane</keyword>
<dbReference type="GO" id="GO:0046872">
    <property type="term" value="F:metal ion binding"/>
    <property type="evidence" value="ECO:0007669"/>
    <property type="project" value="UniProtKB-KW"/>
</dbReference>
<gene>
    <name evidence="13" type="ORF">RF55_9073</name>
</gene>
<evidence type="ECO:0000256" key="7">
    <source>
        <dbReference type="ARBA" id="ARBA00022989"/>
    </source>
</evidence>
<dbReference type="InterPro" id="IPR007992">
    <property type="entry name" value="CybS"/>
</dbReference>
<comment type="function">
    <text evidence="12">Membrane-anchoring subunit of succinate dehydrogenase (SDH) that is involved in complex II of the mitochondrial electron transport chain and is responsible for transferring electrons from succinate to ubiquinone (coenzyme Q).</text>
</comment>
<keyword evidence="12" id="KW-0249">Electron transport</keyword>
<name>A0A0J7KLL3_LASNI</name>
<dbReference type="GO" id="GO:0020037">
    <property type="term" value="F:heme binding"/>
    <property type="evidence" value="ECO:0007669"/>
    <property type="project" value="TreeGrafter"/>
</dbReference>
<reference evidence="13 14" key="1">
    <citation type="submission" date="2015-04" db="EMBL/GenBank/DDBJ databases">
        <title>Lasius niger genome sequencing.</title>
        <authorList>
            <person name="Konorov E.A."/>
            <person name="Nikitin M.A."/>
            <person name="Kirill M.V."/>
            <person name="Chang P."/>
        </authorList>
    </citation>
    <scope>NUCLEOTIDE SEQUENCE [LARGE SCALE GENOMIC DNA]</scope>
    <source>
        <tissue evidence="13">Whole</tissue>
    </source>
</reference>
<keyword evidence="12" id="KW-0349">Heme</keyword>
<accession>A0A0J7KLL3</accession>
<keyword evidence="7 12" id="KW-1133">Transmembrane helix</keyword>
<evidence type="ECO:0000313" key="13">
    <source>
        <dbReference type="EMBL" id="KMQ91106.1"/>
    </source>
</evidence>
<evidence type="ECO:0000256" key="10">
    <source>
        <dbReference type="PIRSR" id="PIRSR607992-1"/>
    </source>
</evidence>
<keyword evidence="4 12" id="KW-0812">Transmembrane</keyword>
<dbReference type="PANTHER" id="PTHR13337">
    <property type="entry name" value="SUCCINATE DEHYDROGENASE"/>
    <property type="match status" value="1"/>
</dbReference>
<keyword evidence="14" id="KW-1185">Reference proteome</keyword>
<comment type="subcellular location">
    <subcellularLocation>
        <location evidence="1 12">Mitochondrion inner membrane</location>
        <topology evidence="1 12">Multi-pass membrane protein</topology>
    </subcellularLocation>
</comment>
<keyword evidence="12" id="KW-0816">Tricarboxylic acid cycle</keyword>
<protein>
    <recommendedName>
        <fullName evidence="12">Succinate dehydrogenase [ubiquinone] cytochrome b small subunit</fullName>
    </recommendedName>
</protein>
<organism evidence="13 14">
    <name type="scientific">Lasius niger</name>
    <name type="common">Black garden ant</name>
    <dbReference type="NCBI Taxonomy" id="67767"/>
    <lineage>
        <taxon>Eukaryota</taxon>
        <taxon>Metazoa</taxon>
        <taxon>Ecdysozoa</taxon>
        <taxon>Arthropoda</taxon>
        <taxon>Hexapoda</taxon>
        <taxon>Insecta</taxon>
        <taxon>Pterygota</taxon>
        <taxon>Neoptera</taxon>
        <taxon>Endopterygota</taxon>
        <taxon>Hymenoptera</taxon>
        <taxon>Apocrita</taxon>
        <taxon>Aculeata</taxon>
        <taxon>Formicoidea</taxon>
        <taxon>Formicidae</taxon>
        <taxon>Formicinae</taxon>
        <taxon>Lasius</taxon>
        <taxon>Lasius</taxon>
    </lineage>
</organism>
<keyword evidence="9 12" id="KW-0472">Membrane</keyword>
<evidence type="ECO:0000256" key="4">
    <source>
        <dbReference type="ARBA" id="ARBA00022692"/>
    </source>
</evidence>
<dbReference type="GO" id="GO:0005743">
    <property type="term" value="C:mitochondrial inner membrane"/>
    <property type="evidence" value="ECO:0007669"/>
    <property type="project" value="UniProtKB-SubCell"/>
</dbReference>
<dbReference type="STRING" id="67767.A0A0J7KLL3"/>
<dbReference type="GO" id="GO:0048039">
    <property type="term" value="F:ubiquinone binding"/>
    <property type="evidence" value="ECO:0007669"/>
    <property type="project" value="TreeGrafter"/>
</dbReference>
<feature type="binding site" evidence="10">
    <location>
        <position position="140"/>
    </location>
    <ligand>
        <name>a ubiquinone</name>
        <dbReference type="ChEBI" id="CHEBI:16389"/>
        <note>ligand shared with IP/SDHB</note>
    </ligand>
</feature>
<dbReference type="PaxDb" id="67767-A0A0J7KLL3"/>
<dbReference type="Gene3D" id="1.20.1300.10">
    <property type="entry name" value="Fumarate reductase/succinate dehydrogenase, transmembrane subunit"/>
    <property type="match status" value="1"/>
</dbReference>
<keyword evidence="11 12" id="KW-0479">Metal-binding</keyword>
<keyword evidence="3 12" id="KW-0813">Transport</keyword>
<feature type="transmembrane region" description="Helical" evidence="12">
    <location>
        <begin position="153"/>
        <end position="174"/>
    </location>
</feature>
<dbReference type="GO" id="GO:0006121">
    <property type="term" value="P:mitochondrial electron transport, succinate to ubiquinone"/>
    <property type="evidence" value="ECO:0007669"/>
    <property type="project" value="TreeGrafter"/>
</dbReference>
<evidence type="ECO:0000256" key="2">
    <source>
        <dbReference type="ARBA" id="ARBA00007294"/>
    </source>
</evidence>
<evidence type="ECO:0000256" key="9">
    <source>
        <dbReference type="ARBA" id="ARBA00023136"/>
    </source>
</evidence>
<dbReference type="Pfam" id="PF05328">
    <property type="entry name" value="CybS"/>
    <property type="match status" value="1"/>
</dbReference>
<keyword evidence="11" id="KW-0408">Iron</keyword>
<evidence type="ECO:0000256" key="5">
    <source>
        <dbReference type="ARBA" id="ARBA00022792"/>
    </source>
</evidence>
<dbReference type="Proteomes" id="UP000036403">
    <property type="component" value="Unassembled WGS sequence"/>
</dbReference>
<evidence type="ECO:0000256" key="1">
    <source>
        <dbReference type="ARBA" id="ARBA00004448"/>
    </source>
</evidence>
<evidence type="ECO:0000256" key="3">
    <source>
        <dbReference type="ARBA" id="ARBA00022448"/>
    </source>
</evidence>
<feature type="binding site" description="axial binding residue" evidence="11">
    <location>
        <position position="128"/>
    </location>
    <ligand>
        <name>heme b</name>
        <dbReference type="ChEBI" id="CHEBI:60344"/>
        <note>ligand shared with SDHC</note>
    </ligand>
    <ligandPart>
        <name>Fe</name>
        <dbReference type="ChEBI" id="CHEBI:18248"/>
    </ligandPart>
</feature>
<dbReference type="InterPro" id="IPR034804">
    <property type="entry name" value="SQR/QFR_C/D"/>
</dbReference>
<keyword evidence="8 12" id="KW-0496">Mitochondrion</keyword>
<proteinExistence type="inferred from homology"/>
<evidence type="ECO:0000256" key="11">
    <source>
        <dbReference type="PIRSR" id="PIRSR607992-2"/>
    </source>
</evidence>
<comment type="caution">
    <text evidence="13">The sequence shown here is derived from an EMBL/GenBank/DDBJ whole genome shotgun (WGS) entry which is preliminary data.</text>
</comment>
<evidence type="ECO:0000256" key="12">
    <source>
        <dbReference type="RuleBase" id="RU364031"/>
    </source>
</evidence>
<sequence length="201" mass="22118">MNLGRMANINIFRKVRQLETLVKPNGLLQVCRCNPVHFPKSTSSLVNLNRCITPNVNNYSKCILSKLPVQSTVSVTQTRAASAQGPDHVRLWLIERIVSASFLSLIPAALLFESKFIDILLAAAIVVHTHWGLEAIILDYARPIVVGTIVPKVAFFMLNILSAATLAGLLVLIYNGPGLTKAIKQGWAIVYEELFKRDGSL</sequence>
<evidence type="ECO:0000256" key="6">
    <source>
        <dbReference type="ARBA" id="ARBA00022946"/>
    </source>
</evidence>
<evidence type="ECO:0000256" key="8">
    <source>
        <dbReference type="ARBA" id="ARBA00023128"/>
    </source>
</evidence>
<dbReference type="AlphaFoldDB" id="A0A0J7KLL3"/>
<feature type="transmembrane region" description="Helical" evidence="12">
    <location>
        <begin position="119"/>
        <end position="141"/>
    </location>
</feature>
<dbReference type="OrthoDB" id="18577at2759"/>